<sequence>MPAPIESRVTNLETLVAGIITQHGDERDRLEARHAAIMDEFGNLHAGVSELRSYVDQRITEVQTELAGYRREADARHSAIMAALEELLGRR</sequence>
<organism evidence="1 2">
    <name type="scientific">Nocardia farcinica</name>
    <dbReference type="NCBI Taxonomy" id="37329"/>
    <lineage>
        <taxon>Bacteria</taxon>
        <taxon>Bacillati</taxon>
        <taxon>Actinomycetota</taxon>
        <taxon>Actinomycetes</taxon>
        <taxon>Mycobacteriales</taxon>
        <taxon>Nocardiaceae</taxon>
        <taxon>Nocardia</taxon>
    </lineage>
</organism>
<dbReference type="EMBL" id="LN868939">
    <property type="protein sequence ID" value="CRY79868.1"/>
    <property type="molecule type" value="Genomic_DNA"/>
</dbReference>
<keyword evidence="1" id="KW-0614">Plasmid</keyword>
<accession>A0A0H5NX28</accession>
<dbReference type="AlphaFoldDB" id="A0A0H5NX28"/>
<reference evidence="2" key="1">
    <citation type="submission" date="2015-03" db="EMBL/GenBank/DDBJ databases">
        <authorList>
            <consortium name="Pathogen Informatics"/>
        </authorList>
    </citation>
    <scope>NUCLEOTIDE SEQUENCE [LARGE SCALE GENOMIC DNA]</scope>
    <source>
        <strain evidence="2">NCTC11134</strain>
        <plasmid evidence="2">2</plasmid>
    </source>
</reference>
<dbReference type="RefSeq" id="WP_060593577.1">
    <property type="nucleotide sequence ID" value="NZ_CP031418.1"/>
</dbReference>
<evidence type="ECO:0000313" key="1">
    <source>
        <dbReference type="EMBL" id="CRY79868.1"/>
    </source>
</evidence>
<evidence type="ECO:0000313" key="2">
    <source>
        <dbReference type="Proteomes" id="UP000057820"/>
    </source>
</evidence>
<proteinExistence type="predicted"/>
<dbReference type="Proteomes" id="UP000057820">
    <property type="component" value="Plasmid 2"/>
</dbReference>
<dbReference type="KEGG" id="nfr:ERS450000_03522"/>
<name>A0A0H5NX28_NOCFR</name>
<protein>
    <submittedName>
        <fullName evidence="1">Uncharacterized protein</fullName>
    </submittedName>
</protein>
<geneLocation type="plasmid" evidence="1">
    <name>2</name>
</geneLocation>
<gene>
    <name evidence="1" type="ORF">ERS450000_03522</name>
</gene>